<dbReference type="PRINTS" id="PR01535">
    <property type="entry name" value="VOMERONASL2R"/>
</dbReference>
<feature type="transmembrane region" description="Helical" evidence="12">
    <location>
        <begin position="662"/>
        <end position="687"/>
    </location>
</feature>
<dbReference type="InterPro" id="IPR000337">
    <property type="entry name" value="GPCR_3"/>
</dbReference>
<dbReference type="Pfam" id="PF00003">
    <property type="entry name" value="7tm_3"/>
    <property type="match status" value="1"/>
</dbReference>
<accession>A0AAW1BUA8</accession>
<evidence type="ECO:0000256" key="7">
    <source>
        <dbReference type="ARBA" id="ARBA00023040"/>
    </source>
</evidence>
<keyword evidence="5 13" id="KW-0732">Signal</keyword>
<reference evidence="15 16" key="1">
    <citation type="journal article" date="2024" name="Proc. Natl. Acad. Sci. U.S.A.">
        <title>The genetic regulatory architecture and epigenomic basis for age-related changes in rattlesnake venom.</title>
        <authorList>
            <person name="Hogan M.P."/>
            <person name="Holding M.L."/>
            <person name="Nystrom G.S."/>
            <person name="Colston T.J."/>
            <person name="Bartlett D.A."/>
            <person name="Mason A.J."/>
            <person name="Ellsworth S.A."/>
            <person name="Rautsaw R.M."/>
            <person name="Lawrence K.C."/>
            <person name="Strickland J.L."/>
            <person name="He B."/>
            <person name="Fraser P."/>
            <person name="Margres M.J."/>
            <person name="Gilbert D.M."/>
            <person name="Gibbs H.L."/>
            <person name="Parkinson C.L."/>
            <person name="Rokyta D.R."/>
        </authorList>
    </citation>
    <scope>NUCLEOTIDE SEQUENCE [LARGE SCALE GENOMIC DNA]</scope>
    <source>
        <strain evidence="15">DRR0105</strain>
    </source>
</reference>
<evidence type="ECO:0000256" key="11">
    <source>
        <dbReference type="ARBA" id="ARBA00023224"/>
    </source>
</evidence>
<gene>
    <name evidence="15" type="ORF">NXF25_004499</name>
</gene>
<dbReference type="GO" id="GO:0005886">
    <property type="term" value="C:plasma membrane"/>
    <property type="evidence" value="ECO:0007669"/>
    <property type="project" value="UniProtKB-SubCell"/>
</dbReference>
<evidence type="ECO:0000256" key="8">
    <source>
        <dbReference type="ARBA" id="ARBA00023136"/>
    </source>
</evidence>
<dbReference type="InterPro" id="IPR017978">
    <property type="entry name" value="GPCR_3_C"/>
</dbReference>
<evidence type="ECO:0000256" key="6">
    <source>
        <dbReference type="ARBA" id="ARBA00022989"/>
    </source>
</evidence>
<evidence type="ECO:0000256" key="9">
    <source>
        <dbReference type="ARBA" id="ARBA00023170"/>
    </source>
</evidence>
<dbReference type="EMBL" id="JAOTOJ010000002">
    <property type="protein sequence ID" value="KAK9405725.1"/>
    <property type="molecule type" value="Genomic_DNA"/>
</dbReference>
<dbReference type="InterPro" id="IPR009030">
    <property type="entry name" value="Growth_fac_rcpt_cys_sf"/>
</dbReference>
<keyword evidence="8 12" id="KW-0472">Membrane</keyword>
<dbReference type="PANTHER" id="PTHR24061">
    <property type="entry name" value="CALCIUM-SENSING RECEPTOR-RELATED"/>
    <property type="match status" value="1"/>
</dbReference>
<comment type="similarity">
    <text evidence="2">Belongs to the G-protein coupled receptor 3 family.</text>
</comment>
<dbReference type="InterPro" id="IPR023298">
    <property type="entry name" value="ATPase_P-typ_TM_dom_sf"/>
</dbReference>
<dbReference type="SUPFAM" id="SSF57184">
    <property type="entry name" value="Growth factor receptor domain"/>
    <property type="match status" value="1"/>
</dbReference>
<keyword evidence="4 12" id="KW-0812">Transmembrane</keyword>
<dbReference type="Pfam" id="PF01094">
    <property type="entry name" value="ANF_receptor"/>
    <property type="match status" value="1"/>
</dbReference>
<feature type="transmembrane region" description="Helical" evidence="12">
    <location>
        <begin position="630"/>
        <end position="650"/>
    </location>
</feature>
<keyword evidence="7" id="KW-0297">G-protein coupled receptor</keyword>
<evidence type="ECO:0000256" key="5">
    <source>
        <dbReference type="ARBA" id="ARBA00022729"/>
    </source>
</evidence>
<dbReference type="PROSITE" id="PS50259">
    <property type="entry name" value="G_PROTEIN_RECEP_F3_4"/>
    <property type="match status" value="1"/>
</dbReference>
<feature type="transmembrane region" description="Helical" evidence="12">
    <location>
        <begin position="699"/>
        <end position="724"/>
    </location>
</feature>
<comment type="subcellular location">
    <subcellularLocation>
        <location evidence="1">Cell membrane</location>
        <topology evidence="1">Multi-pass membrane protein</topology>
    </subcellularLocation>
</comment>
<dbReference type="PRINTS" id="PR00248">
    <property type="entry name" value="GPCRMGR"/>
</dbReference>
<dbReference type="InterPro" id="IPR011500">
    <property type="entry name" value="GPCR_3_9-Cys_dom"/>
</dbReference>
<evidence type="ECO:0000256" key="13">
    <source>
        <dbReference type="SAM" id="SignalP"/>
    </source>
</evidence>
<dbReference type="PROSITE" id="PS00981">
    <property type="entry name" value="G_PROTEIN_RECEP_F3_3"/>
    <property type="match status" value="1"/>
</dbReference>
<evidence type="ECO:0000256" key="4">
    <source>
        <dbReference type="ARBA" id="ARBA00022692"/>
    </source>
</evidence>
<dbReference type="InterPro" id="IPR004073">
    <property type="entry name" value="GPCR_3_vmron_rcpt_2"/>
</dbReference>
<keyword evidence="6 12" id="KW-1133">Transmembrane helix</keyword>
<feature type="transmembrane region" description="Helical" evidence="12">
    <location>
        <begin position="592"/>
        <end position="618"/>
    </location>
</feature>
<feature type="domain" description="G-protein coupled receptors family 3 profile" evidence="14">
    <location>
        <begin position="592"/>
        <end position="856"/>
    </location>
</feature>
<protein>
    <submittedName>
        <fullName evidence="15">Type-2 vomeronasal receptor</fullName>
    </submittedName>
</protein>
<feature type="transmembrane region" description="Helical" evidence="12">
    <location>
        <begin position="752"/>
        <end position="774"/>
    </location>
</feature>
<dbReference type="SUPFAM" id="SSF81665">
    <property type="entry name" value="Calcium ATPase, transmembrane domain M"/>
    <property type="match status" value="1"/>
</dbReference>
<evidence type="ECO:0000313" key="15">
    <source>
        <dbReference type="EMBL" id="KAK9405725.1"/>
    </source>
</evidence>
<dbReference type="PANTHER" id="PTHR24061:SF599">
    <property type="entry name" value="G-PROTEIN COUPLED RECEPTORS FAMILY 3 PROFILE DOMAIN-CONTAINING PROTEIN"/>
    <property type="match status" value="1"/>
</dbReference>
<dbReference type="InterPro" id="IPR017979">
    <property type="entry name" value="GPCR_3_CS"/>
</dbReference>
<evidence type="ECO:0000256" key="12">
    <source>
        <dbReference type="SAM" id="Phobius"/>
    </source>
</evidence>
<keyword evidence="3" id="KW-1003">Cell membrane</keyword>
<dbReference type="InterPro" id="IPR038550">
    <property type="entry name" value="GPCR_3_9-Cys_sf"/>
</dbReference>
<evidence type="ECO:0000256" key="3">
    <source>
        <dbReference type="ARBA" id="ARBA00022475"/>
    </source>
</evidence>
<feature type="transmembrane region" description="Helical" evidence="12">
    <location>
        <begin position="818"/>
        <end position="841"/>
    </location>
</feature>
<proteinExistence type="inferred from homology"/>
<dbReference type="SUPFAM" id="SSF53822">
    <property type="entry name" value="Periplasmic binding protein-like I"/>
    <property type="match status" value="1"/>
</dbReference>
<dbReference type="FunFam" id="2.10.50.30:FF:000002">
    <property type="entry name" value="Vomeronasal 2 receptor, h1"/>
    <property type="match status" value="1"/>
</dbReference>
<feature type="signal peptide" evidence="13">
    <location>
        <begin position="1"/>
        <end position="16"/>
    </location>
</feature>
<feature type="transmembrane region" description="Helical" evidence="12">
    <location>
        <begin position="786"/>
        <end position="806"/>
    </location>
</feature>
<name>A0AAW1BUA8_CROAD</name>
<keyword evidence="16" id="KW-1185">Reference proteome</keyword>
<evidence type="ECO:0000256" key="10">
    <source>
        <dbReference type="ARBA" id="ARBA00023180"/>
    </source>
</evidence>
<evidence type="ECO:0000259" key="14">
    <source>
        <dbReference type="PROSITE" id="PS50259"/>
    </source>
</evidence>
<comment type="caution">
    <text evidence="15">The sequence shown here is derived from an EMBL/GenBank/DDBJ whole genome shotgun (WGS) entry which is preliminary data.</text>
</comment>
<dbReference type="Pfam" id="PF07562">
    <property type="entry name" value="NCD3G"/>
    <property type="match status" value="1"/>
</dbReference>
<dbReference type="InterPro" id="IPR028082">
    <property type="entry name" value="Peripla_BP_I"/>
</dbReference>
<dbReference type="InterPro" id="IPR000068">
    <property type="entry name" value="GPCR_3_Ca_sens_rcpt-rel"/>
</dbReference>
<keyword evidence="11" id="KW-0807">Transducer</keyword>
<dbReference type="InterPro" id="IPR001828">
    <property type="entry name" value="ANF_lig-bd_rcpt"/>
</dbReference>
<feature type="chain" id="PRO_5043609508" evidence="13">
    <location>
        <begin position="17"/>
        <end position="860"/>
    </location>
</feature>
<evidence type="ECO:0000256" key="1">
    <source>
        <dbReference type="ARBA" id="ARBA00004651"/>
    </source>
</evidence>
<dbReference type="Gene3D" id="3.40.50.2300">
    <property type="match status" value="2"/>
</dbReference>
<dbReference type="AlphaFoldDB" id="A0AAW1BUA8"/>
<sequence>MLIILLLLSHIHCGMLRLKCPLNLKPDKKKLLYFYRPGEHVISGITNFKIASDLFSVWFDRAPIADWFESKSSREYWKVLSFLFAFEEINQNPQILPNVTLGYNIYDTGVTTKVTLEALLDLLSKGEADVPNYSCGKRRNTLVVFEGVGADMSIHISNLLNLYKIPQVRSTFPPLVLRDRQQFPFFYSTFPTETNQYLGILKLLQYFKWTLTGLLAIDTESGEKFLRLFTSILDQNGICVVFTLTISEYRSDYKEKEADLLYRKVNIFIYHADVKTFMVGFSGTLNFLLMKKGYVMGNVWIITFIWDFTLRISGTPKFNEKSYRIFSFLSRTNKKINFDNLEQLKYFIERFVDEIYSCTYSKYAPSVKGWTRCTEKEKWRPVSEELREKILSLDGYHIYHTVWTVAHALHAAYALQSQQRPTKNRNKREIQRLQPWQIHPFLHISQYYNNSIEGIYLDKKGDLATDFDITYWVRFPNWSVYKTNIGSLEREGCLEDTFRFRLDQDAVRRAIQVDEPLLSSRCVDSCLPGFVRLLDSMKPVCCYSCVLCAEGTISTQENAEQCVKCPEDQYPNKDRDQCVPKVITFLSYTEDLGIILTSFALLFSLSTGFVLSIFVKHMETPVVKANNRDLSYLLLISLLLCFLSSFLFIGQPRRANCLLRQAAFSIIFSVAVSSLLAKTITVVLAFLATKPGNRVRKWLGKLLGNSIVLSCSVVQVMICTIWLGTVPPFPDLDMHSQAGEIVLQCNEGSVTVFYIALCYMGFLAAVCLMVAFLARRLPGAFNEAKLITFSMLVFCSVWVSFVPTYLSTKSKYMVAVQVFSMLASSAGLLSCIFFPKCYIILFRPYLNRKEQLILKSKRNM</sequence>
<dbReference type="Proteomes" id="UP001474421">
    <property type="component" value="Unassembled WGS sequence"/>
</dbReference>
<keyword evidence="10" id="KW-0325">Glycoprotein</keyword>
<evidence type="ECO:0000256" key="2">
    <source>
        <dbReference type="ARBA" id="ARBA00007242"/>
    </source>
</evidence>
<keyword evidence="9 15" id="KW-0675">Receptor</keyword>
<dbReference type="Gene3D" id="2.10.50.30">
    <property type="entry name" value="GPCR, family 3, nine cysteines domain"/>
    <property type="match status" value="1"/>
</dbReference>
<evidence type="ECO:0000313" key="16">
    <source>
        <dbReference type="Proteomes" id="UP001474421"/>
    </source>
</evidence>
<dbReference type="GO" id="GO:0004930">
    <property type="term" value="F:G protein-coupled receptor activity"/>
    <property type="evidence" value="ECO:0007669"/>
    <property type="project" value="UniProtKB-KW"/>
</dbReference>
<organism evidence="15 16">
    <name type="scientific">Crotalus adamanteus</name>
    <name type="common">Eastern diamondback rattlesnake</name>
    <dbReference type="NCBI Taxonomy" id="8729"/>
    <lineage>
        <taxon>Eukaryota</taxon>
        <taxon>Metazoa</taxon>
        <taxon>Chordata</taxon>
        <taxon>Craniata</taxon>
        <taxon>Vertebrata</taxon>
        <taxon>Euteleostomi</taxon>
        <taxon>Lepidosauria</taxon>
        <taxon>Squamata</taxon>
        <taxon>Bifurcata</taxon>
        <taxon>Unidentata</taxon>
        <taxon>Episquamata</taxon>
        <taxon>Toxicofera</taxon>
        <taxon>Serpentes</taxon>
        <taxon>Colubroidea</taxon>
        <taxon>Viperidae</taxon>
        <taxon>Crotalinae</taxon>
        <taxon>Crotalus</taxon>
    </lineage>
</organism>
<dbReference type="CDD" id="cd15283">
    <property type="entry name" value="7tmC_V2R_pheromone"/>
    <property type="match status" value="1"/>
</dbReference>